<evidence type="ECO:0000313" key="8">
    <source>
        <dbReference type="Proteomes" id="UP001056937"/>
    </source>
</evidence>
<dbReference type="EMBL" id="CP084931">
    <property type="protein sequence ID" value="USI74907.1"/>
    <property type="molecule type" value="Genomic_DNA"/>
</dbReference>
<evidence type="ECO:0000256" key="4">
    <source>
        <dbReference type="ARBA" id="ARBA00022840"/>
    </source>
</evidence>
<dbReference type="Gene3D" id="1.10.510.10">
    <property type="entry name" value="Transferase(Phosphotransferase) domain 1"/>
    <property type="match status" value="1"/>
</dbReference>
<dbReference type="Gene3D" id="3.30.200.20">
    <property type="entry name" value="Phosphorylase Kinase, domain 1"/>
    <property type="match status" value="1"/>
</dbReference>
<gene>
    <name evidence="7" type="ORF">LHA26_17190</name>
</gene>
<proteinExistence type="predicted"/>
<evidence type="ECO:0000256" key="5">
    <source>
        <dbReference type="SAM" id="MobiDB-lite"/>
    </source>
</evidence>
<keyword evidence="7" id="KW-0723">Serine/threonine-protein kinase</keyword>
<dbReference type="SUPFAM" id="SSF56112">
    <property type="entry name" value="Protein kinase-like (PK-like)"/>
    <property type="match status" value="1"/>
</dbReference>
<evidence type="ECO:0000256" key="1">
    <source>
        <dbReference type="ARBA" id="ARBA00022679"/>
    </source>
</evidence>
<feature type="compositionally biased region" description="Low complexity" evidence="5">
    <location>
        <begin position="394"/>
        <end position="403"/>
    </location>
</feature>
<accession>A0ABY4XDC6</accession>
<evidence type="ECO:0000313" key="7">
    <source>
        <dbReference type="EMBL" id="USI74907.1"/>
    </source>
</evidence>
<name>A0ABY4XDC6_9SPHN</name>
<dbReference type="GO" id="GO:0004674">
    <property type="term" value="F:protein serine/threonine kinase activity"/>
    <property type="evidence" value="ECO:0007669"/>
    <property type="project" value="UniProtKB-KW"/>
</dbReference>
<keyword evidence="4" id="KW-0067">ATP-binding</keyword>
<feature type="compositionally biased region" description="Pro residues" evidence="5">
    <location>
        <begin position="372"/>
        <end position="393"/>
    </location>
</feature>
<dbReference type="RefSeq" id="WP_252168722.1">
    <property type="nucleotide sequence ID" value="NZ_CP084931.1"/>
</dbReference>
<evidence type="ECO:0000256" key="3">
    <source>
        <dbReference type="ARBA" id="ARBA00022777"/>
    </source>
</evidence>
<feature type="domain" description="Protein kinase" evidence="6">
    <location>
        <begin position="48"/>
        <end position="310"/>
    </location>
</feature>
<feature type="region of interest" description="Disordered" evidence="5">
    <location>
        <begin position="366"/>
        <end position="403"/>
    </location>
</feature>
<keyword evidence="8" id="KW-1185">Reference proteome</keyword>
<dbReference type="PANTHER" id="PTHR43289:SF34">
    <property type="entry name" value="SERINE_THREONINE-PROTEIN KINASE YBDM-RELATED"/>
    <property type="match status" value="1"/>
</dbReference>
<sequence length="750" mass="78041">MIADSDAPPPEDGRTVIAPETSAGASTPRRAPRREIGLEPGDLLNGIYRVDRFVARGGMGEVFEGVNIESDERVAIKAIRGHLAADPKVRAMFRKEAQILTRITHPAVVQYRVLARDPDLDLYYIVTDFIDGEPLAAHLDGRRPSPAAVLRFARRLVAGLEAAHDYGAIHRDMSPDNILLPGGVLERAKIIDFGIAKSLELGAETVVGDGFAGKLGYVAPEQFGDYDRALGPWTDVYSTALVLLAYARGKAPDMGKTLSEAIARRREPPDLADLPPALAPLFRRMLAPDPAERLRSMAAVRAEIDALPPLPEAAPETTEAAPDAPPTLFAPAPPVSRAMPARRATRRWAPLALLVPALAAGGLMLRHGRGDPPAPPSRPPAAAPLRPAPPPRAPAASGPAAAPTPALPEALAAMPCAWLGARTGGGALRLAGAAGDPATLDAQLRTEAASHGLALPRVIAADVLPVDTGRCALLEAGRALDRADGPGLRLFAGGTRIALAAAAPGCGPGAARADLTLIEDDPRRDLALLALDPDGGTRLVAGSRAALSRLARTRPALAQDGGDGRFQVGVCFRAPGVAGLVLLDAPAPLGLDPGAARSASALAERLSAGAAAGWRSRAVWLRVLPPDRAGTAPAPPLASVAAAPPAPAPAPAAPLTPAPALAATESLRPAFKSHSGATDSGDFAACRRWSGKQWDELGYSSRAICVERVFKNRCEIVSGQFGETPLRRYGGRIEMQRGSRWTAIGTAEGC</sequence>
<keyword evidence="1" id="KW-0808">Transferase</keyword>
<dbReference type="CDD" id="cd14014">
    <property type="entry name" value="STKc_PknB_like"/>
    <property type="match status" value="1"/>
</dbReference>
<dbReference type="InterPro" id="IPR011009">
    <property type="entry name" value="Kinase-like_dom_sf"/>
</dbReference>
<organism evidence="7 8">
    <name type="scientific">Sphingomonas morindae</name>
    <dbReference type="NCBI Taxonomy" id="1541170"/>
    <lineage>
        <taxon>Bacteria</taxon>
        <taxon>Pseudomonadati</taxon>
        <taxon>Pseudomonadota</taxon>
        <taxon>Alphaproteobacteria</taxon>
        <taxon>Sphingomonadales</taxon>
        <taxon>Sphingomonadaceae</taxon>
        <taxon>Sphingomonas</taxon>
    </lineage>
</organism>
<dbReference type="InterPro" id="IPR000719">
    <property type="entry name" value="Prot_kinase_dom"/>
</dbReference>
<dbReference type="Proteomes" id="UP001056937">
    <property type="component" value="Chromosome 2"/>
</dbReference>
<dbReference type="PANTHER" id="PTHR43289">
    <property type="entry name" value="MITOGEN-ACTIVATED PROTEIN KINASE KINASE KINASE 20-RELATED"/>
    <property type="match status" value="1"/>
</dbReference>
<reference evidence="7" key="1">
    <citation type="journal article" date="2022" name="Toxins">
        <title>Genomic Analysis of Sphingopyxis sp. USTB-05 for Biodegrading Cyanobacterial Hepatotoxins.</title>
        <authorList>
            <person name="Liu C."/>
            <person name="Xu Q."/>
            <person name="Zhao Z."/>
            <person name="Zhang H."/>
            <person name="Liu X."/>
            <person name="Yin C."/>
            <person name="Liu Y."/>
            <person name="Yan H."/>
        </authorList>
    </citation>
    <scope>NUCLEOTIDE SEQUENCE</scope>
    <source>
        <strain evidence="7">NBD5</strain>
    </source>
</reference>
<feature type="compositionally biased region" description="Low complexity" evidence="5">
    <location>
        <begin position="313"/>
        <end position="322"/>
    </location>
</feature>
<evidence type="ECO:0000259" key="6">
    <source>
        <dbReference type="PROSITE" id="PS50011"/>
    </source>
</evidence>
<dbReference type="PROSITE" id="PS50011">
    <property type="entry name" value="PROTEIN_KINASE_DOM"/>
    <property type="match status" value="1"/>
</dbReference>
<evidence type="ECO:0000256" key="2">
    <source>
        <dbReference type="ARBA" id="ARBA00022741"/>
    </source>
</evidence>
<feature type="region of interest" description="Disordered" evidence="5">
    <location>
        <begin position="309"/>
        <end position="335"/>
    </location>
</feature>
<feature type="region of interest" description="Disordered" evidence="5">
    <location>
        <begin position="1"/>
        <end position="36"/>
    </location>
</feature>
<keyword evidence="3 7" id="KW-0418">Kinase</keyword>
<feature type="compositionally biased region" description="Pro residues" evidence="5">
    <location>
        <begin position="644"/>
        <end position="653"/>
    </location>
</feature>
<keyword evidence="2" id="KW-0547">Nucleotide-binding</keyword>
<protein>
    <submittedName>
        <fullName evidence="7">Serine/threonine protein kinase</fullName>
    </submittedName>
</protein>
<dbReference type="Pfam" id="PF00069">
    <property type="entry name" value="Pkinase"/>
    <property type="match status" value="1"/>
</dbReference>
<feature type="region of interest" description="Disordered" evidence="5">
    <location>
        <begin position="633"/>
        <end position="653"/>
    </location>
</feature>